<dbReference type="AlphaFoldDB" id="A0A1H7XEY0"/>
<accession>A0A1H7XEY0</accession>
<dbReference type="InterPro" id="IPR008928">
    <property type="entry name" value="6-hairpin_glycosidase_sf"/>
</dbReference>
<dbReference type="EMBL" id="FOBB01000004">
    <property type="protein sequence ID" value="SEM32233.1"/>
    <property type="molecule type" value="Genomic_DNA"/>
</dbReference>
<evidence type="ECO:0000313" key="5">
    <source>
        <dbReference type="Proteomes" id="UP000198984"/>
    </source>
</evidence>
<dbReference type="RefSeq" id="WP_089914416.1">
    <property type="nucleotide sequence ID" value="NZ_FOBB01000004.1"/>
</dbReference>
<keyword evidence="1" id="KW-0378">Hydrolase</keyword>
<feature type="chain" id="PRO_5011525439" evidence="3">
    <location>
        <begin position="20"/>
        <end position="518"/>
    </location>
</feature>
<proteinExistence type="predicted"/>
<dbReference type="STRING" id="573321.SAMN04488505_10452"/>
<keyword evidence="5" id="KW-1185">Reference proteome</keyword>
<dbReference type="InterPro" id="IPR001661">
    <property type="entry name" value="Glyco_hydro_37"/>
</dbReference>
<organism evidence="4 5">
    <name type="scientific">Chitinophaga rupis</name>
    <dbReference type="NCBI Taxonomy" id="573321"/>
    <lineage>
        <taxon>Bacteria</taxon>
        <taxon>Pseudomonadati</taxon>
        <taxon>Bacteroidota</taxon>
        <taxon>Chitinophagia</taxon>
        <taxon>Chitinophagales</taxon>
        <taxon>Chitinophagaceae</taxon>
        <taxon>Chitinophaga</taxon>
    </lineage>
</organism>
<keyword evidence="3" id="KW-0732">Signal</keyword>
<dbReference type="NCBIfam" id="NF009774">
    <property type="entry name" value="PRK13271.1"/>
    <property type="match status" value="1"/>
</dbReference>
<dbReference type="PROSITE" id="PS00927">
    <property type="entry name" value="TREHALASE_1"/>
    <property type="match status" value="1"/>
</dbReference>
<evidence type="ECO:0000256" key="1">
    <source>
        <dbReference type="ARBA" id="ARBA00022801"/>
    </source>
</evidence>
<dbReference type="Proteomes" id="UP000198984">
    <property type="component" value="Unassembled WGS sequence"/>
</dbReference>
<dbReference type="Pfam" id="PF01204">
    <property type="entry name" value="Trehalase"/>
    <property type="match status" value="1"/>
</dbReference>
<evidence type="ECO:0000313" key="4">
    <source>
        <dbReference type="EMBL" id="SEM32233.1"/>
    </source>
</evidence>
<dbReference type="PANTHER" id="PTHR23403:SF1">
    <property type="entry name" value="TREHALASE"/>
    <property type="match status" value="1"/>
</dbReference>
<dbReference type="PANTHER" id="PTHR23403">
    <property type="entry name" value="TREHALASE"/>
    <property type="match status" value="1"/>
</dbReference>
<dbReference type="Gene3D" id="1.50.10.10">
    <property type="match status" value="1"/>
</dbReference>
<dbReference type="GO" id="GO:0005993">
    <property type="term" value="P:trehalose catabolic process"/>
    <property type="evidence" value="ECO:0007669"/>
    <property type="project" value="TreeGrafter"/>
</dbReference>
<evidence type="ECO:0000256" key="2">
    <source>
        <dbReference type="ARBA" id="ARBA00023295"/>
    </source>
</evidence>
<name>A0A1H7XEY0_9BACT</name>
<dbReference type="NCBIfam" id="NF009773">
    <property type="entry name" value="PRK13270.1"/>
    <property type="match status" value="1"/>
</dbReference>
<dbReference type="PRINTS" id="PR00744">
    <property type="entry name" value="GLHYDRLASE37"/>
</dbReference>
<keyword evidence="2" id="KW-0326">Glycosidase</keyword>
<dbReference type="InterPro" id="IPR018232">
    <property type="entry name" value="Glyco_hydro_37_CS"/>
</dbReference>
<dbReference type="PROSITE" id="PS00928">
    <property type="entry name" value="TREHALASE_2"/>
    <property type="match status" value="1"/>
</dbReference>
<sequence length="518" mass="58862">MKKALFFFLALWSCAPVLTAQTIQPPDQLYGPLFKTVQLSGIFRDNKTFVDAVPKEDPKQVMAQYLAAGQPKDSAALRAFVQAHFLLPDSIAVPPAFNGHETSVTAHINHLWNVLQRDTTHALPYSSLLNLPYPYIVPGGRFREIYYWDSYFTMLGLEESGRITIIDNMVKNFAYLLTRYGHIPNGNRNYFLSRSQPPFFSLMLDILAKHKGDSIYTAYLPVLEKEYAYWMDRTAPTKHVVKMPDGSLLNRYYDQDNIPRQEAYKEDIAVAKLTPYKDIYRELRSAAESGWDFSSRWFRNTKDLHTIRVTSFVPVDLNALLFHLENTLARAHQLAGHAQKAAQYKLLASRRQRSLEKYCWSAAAGWYVDYDLLSHRPGSALTLAGMYPLFTKAASKAHITIIQQQINQKFLKAGGVTTTLKNTGEQWDAPNGWAPLQWVTIAGLENYGASALAKKIAERWVALNIQVYHNTGKLMEKYNVMDLQLVAGGGEYPTQDGFGWTNGVLLKLLQQYQLNAER</sequence>
<reference evidence="4 5" key="1">
    <citation type="submission" date="2016-10" db="EMBL/GenBank/DDBJ databases">
        <authorList>
            <person name="de Groot N.N."/>
        </authorList>
    </citation>
    <scope>NUCLEOTIDE SEQUENCE [LARGE SCALE GENOMIC DNA]</scope>
    <source>
        <strain evidence="4 5">DSM 21039</strain>
    </source>
</reference>
<dbReference type="SUPFAM" id="SSF48208">
    <property type="entry name" value="Six-hairpin glycosidases"/>
    <property type="match status" value="1"/>
</dbReference>
<dbReference type="OrthoDB" id="106887at2"/>
<evidence type="ECO:0000256" key="3">
    <source>
        <dbReference type="SAM" id="SignalP"/>
    </source>
</evidence>
<feature type="signal peptide" evidence="3">
    <location>
        <begin position="1"/>
        <end position="19"/>
    </location>
</feature>
<dbReference type="GO" id="GO:0004555">
    <property type="term" value="F:alpha,alpha-trehalase activity"/>
    <property type="evidence" value="ECO:0007669"/>
    <property type="project" value="InterPro"/>
</dbReference>
<gene>
    <name evidence="4" type="ORF">SAMN04488505_10452</name>
</gene>
<dbReference type="InterPro" id="IPR012341">
    <property type="entry name" value="6hp_glycosidase-like_sf"/>
</dbReference>
<protein>
    <submittedName>
        <fullName evidence="4">Alpha,alpha-trehalase</fullName>
    </submittedName>
</protein>